<proteinExistence type="inferred from homology"/>
<evidence type="ECO:0000256" key="7">
    <source>
        <dbReference type="ARBA" id="ARBA00023128"/>
    </source>
</evidence>
<feature type="transmembrane region" description="Helical" evidence="10">
    <location>
        <begin position="128"/>
        <end position="147"/>
    </location>
</feature>
<keyword evidence="4 10" id="KW-0812">Transmembrane</keyword>
<keyword evidence="12" id="KW-1185">Reference proteome</keyword>
<evidence type="ECO:0000256" key="8">
    <source>
        <dbReference type="ARBA" id="ARBA00023136"/>
    </source>
</evidence>
<evidence type="ECO:0000256" key="5">
    <source>
        <dbReference type="ARBA" id="ARBA00022703"/>
    </source>
</evidence>
<evidence type="ECO:0000313" key="11">
    <source>
        <dbReference type="EMBL" id="KAF6020054.1"/>
    </source>
</evidence>
<gene>
    <name evidence="11" type="ORF">EB796_021647</name>
</gene>
<evidence type="ECO:0000256" key="9">
    <source>
        <dbReference type="SAM" id="MobiDB-lite"/>
    </source>
</evidence>
<evidence type="ECO:0000256" key="6">
    <source>
        <dbReference type="ARBA" id="ARBA00022989"/>
    </source>
</evidence>
<sequence>MDTAKNQGENESVSYTRNTYHSTETFTPQAINAPAFQNSSPLNSRAASLKSEDSGNSRASIETFTRPKIDIPQNDIDDFMWDWSSRPEVAPPCEYENRFNRRNSYKPHTVPDECSDHSYFKGYSFSKLLVSHACTCILGAVLVFVCFKRYSITSFLGL</sequence>
<evidence type="ECO:0000256" key="2">
    <source>
        <dbReference type="ARBA" id="ARBA00004325"/>
    </source>
</evidence>
<evidence type="ECO:0000256" key="3">
    <source>
        <dbReference type="ARBA" id="ARBA00007710"/>
    </source>
</evidence>
<accession>A0A7J7J2Z9</accession>
<dbReference type="OrthoDB" id="5857140at2759"/>
<comment type="subcellular location">
    <subcellularLocation>
        <location evidence="1">Membrane</location>
        <topology evidence="1">Single-pass membrane protein</topology>
    </subcellularLocation>
    <subcellularLocation>
        <location evidence="2">Mitochondrion membrane</location>
    </subcellularLocation>
</comment>
<dbReference type="Pfam" id="PF06553">
    <property type="entry name" value="BNIP3"/>
    <property type="match status" value="1"/>
</dbReference>
<evidence type="ECO:0000313" key="12">
    <source>
        <dbReference type="Proteomes" id="UP000593567"/>
    </source>
</evidence>
<dbReference type="GO" id="GO:0042802">
    <property type="term" value="F:identical protein binding"/>
    <property type="evidence" value="ECO:0007669"/>
    <property type="project" value="UniProtKB-ARBA"/>
</dbReference>
<dbReference type="InterPro" id="IPR010548">
    <property type="entry name" value="BNIP3"/>
</dbReference>
<evidence type="ECO:0000256" key="10">
    <source>
        <dbReference type="SAM" id="Phobius"/>
    </source>
</evidence>
<feature type="region of interest" description="Disordered" evidence="9">
    <location>
        <begin position="1"/>
        <end position="64"/>
    </location>
</feature>
<evidence type="ECO:0000256" key="4">
    <source>
        <dbReference type="ARBA" id="ARBA00022692"/>
    </source>
</evidence>
<reference evidence="11" key="1">
    <citation type="submission" date="2020-06" db="EMBL/GenBank/DDBJ databases">
        <title>Draft genome of Bugula neritina, a colonial animal packing powerful symbionts and potential medicines.</title>
        <authorList>
            <person name="Rayko M."/>
        </authorList>
    </citation>
    <scope>NUCLEOTIDE SEQUENCE [LARGE SCALE GENOMIC DNA]</scope>
    <source>
        <strain evidence="11">Kwan_BN1</strain>
    </source>
</reference>
<keyword evidence="7" id="KW-0496">Mitochondrion</keyword>
<dbReference type="Proteomes" id="UP000593567">
    <property type="component" value="Unassembled WGS sequence"/>
</dbReference>
<dbReference type="GO" id="GO:0006915">
    <property type="term" value="P:apoptotic process"/>
    <property type="evidence" value="ECO:0007669"/>
    <property type="project" value="UniProtKB-KW"/>
</dbReference>
<feature type="compositionally biased region" description="Polar residues" evidence="9">
    <location>
        <begin position="1"/>
        <end position="46"/>
    </location>
</feature>
<comment type="similarity">
    <text evidence="3">Belongs to the NIP3 family.</text>
</comment>
<comment type="caution">
    <text evidence="11">The sequence shown here is derived from an EMBL/GenBank/DDBJ whole genome shotgun (WGS) entry which is preliminary data.</text>
</comment>
<keyword evidence="5" id="KW-0053">Apoptosis</keyword>
<dbReference type="GO" id="GO:0031966">
    <property type="term" value="C:mitochondrial membrane"/>
    <property type="evidence" value="ECO:0007669"/>
    <property type="project" value="UniProtKB-SubCell"/>
</dbReference>
<keyword evidence="8 10" id="KW-0472">Membrane</keyword>
<protein>
    <submittedName>
        <fullName evidence="11">Uncharacterized protein</fullName>
    </submittedName>
</protein>
<dbReference type="EMBL" id="VXIV02003195">
    <property type="protein sequence ID" value="KAF6020054.1"/>
    <property type="molecule type" value="Genomic_DNA"/>
</dbReference>
<evidence type="ECO:0000256" key="1">
    <source>
        <dbReference type="ARBA" id="ARBA00004167"/>
    </source>
</evidence>
<organism evidence="11 12">
    <name type="scientific">Bugula neritina</name>
    <name type="common">Brown bryozoan</name>
    <name type="synonym">Sertularia neritina</name>
    <dbReference type="NCBI Taxonomy" id="10212"/>
    <lineage>
        <taxon>Eukaryota</taxon>
        <taxon>Metazoa</taxon>
        <taxon>Spiralia</taxon>
        <taxon>Lophotrochozoa</taxon>
        <taxon>Bryozoa</taxon>
        <taxon>Gymnolaemata</taxon>
        <taxon>Cheilostomatida</taxon>
        <taxon>Flustrina</taxon>
        <taxon>Buguloidea</taxon>
        <taxon>Bugulidae</taxon>
        <taxon>Bugula</taxon>
    </lineage>
</organism>
<keyword evidence="6 10" id="KW-1133">Transmembrane helix</keyword>
<name>A0A7J7J2Z9_BUGNE</name>
<dbReference type="GO" id="GO:0043065">
    <property type="term" value="P:positive regulation of apoptotic process"/>
    <property type="evidence" value="ECO:0007669"/>
    <property type="project" value="InterPro"/>
</dbReference>
<dbReference type="AlphaFoldDB" id="A0A7J7J2Z9"/>